<dbReference type="SUPFAM" id="SSF52091">
    <property type="entry name" value="SpoIIaa-like"/>
    <property type="match status" value="1"/>
</dbReference>
<dbReference type="Pfam" id="PF01740">
    <property type="entry name" value="STAS"/>
    <property type="match status" value="1"/>
</dbReference>
<evidence type="ECO:0000256" key="2">
    <source>
        <dbReference type="RuleBase" id="RU003749"/>
    </source>
</evidence>
<dbReference type="AlphaFoldDB" id="A0A510HJA2"/>
<evidence type="ECO:0000256" key="1">
    <source>
        <dbReference type="ARBA" id="ARBA00009013"/>
    </source>
</evidence>
<dbReference type="CDD" id="cd07043">
    <property type="entry name" value="STAS_anti-anti-sigma_factors"/>
    <property type="match status" value="1"/>
</dbReference>
<dbReference type="InterPro" id="IPR036513">
    <property type="entry name" value="STAS_dom_sf"/>
</dbReference>
<dbReference type="Gene3D" id="3.30.750.24">
    <property type="entry name" value="STAS domain"/>
    <property type="match status" value="1"/>
</dbReference>
<sequence>MNPERHDVGRGEPEGRISGYRELEPVDGVGAVELLPEGDLDIESAEEFRRSFEQLLDSGVAHFFVNLGGVGYLDSTGLGALMQLYRRAREAGGAARFYDLRPEVREIFRLTHLDRIIDIDQKREAVLSGVEGRKGTGRS</sequence>
<evidence type="ECO:0000313" key="4">
    <source>
        <dbReference type="EMBL" id="BBL79988.1"/>
    </source>
</evidence>
<dbReference type="EMBL" id="AP019791">
    <property type="protein sequence ID" value="BBL79988.1"/>
    <property type="molecule type" value="Genomic_DNA"/>
</dbReference>
<organism evidence="4 5">
    <name type="scientific">Rubrobacter xylanophilus</name>
    <dbReference type="NCBI Taxonomy" id="49319"/>
    <lineage>
        <taxon>Bacteria</taxon>
        <taxon>Bacillati</taxon>
        <taxon>Actinomycetota</taxon>
        <taxon>Rubrobacteria</taxon>
        <taxon>Rubrobacterales</taxon>
        <taxon>Rubrobacteraceae</taxon>
        <taxon>Rubrobacter</taxon>
    </lineage>
</organism>
<dbReference type="NCBIfam" id="TIGR00377">
    <property type="entry name" value="ant_ant_sig"/>
    <property type="match status" value="1"/>
</dbReference>
<reference evidence="4" key="1">
    <citation type="journal article" date="2019" name="Microbiol. Resour. Announc.">
        <title>Complete Genome Sequence of Rubrobacter xylanophilus Strain AA3-22, Isolated from Arima Onsen in Japan.</title>
        <authorList>
            <person name="Tomariguchi N."/>
            <person name="Miyazaki K."/>
        </authorList>
    </citation>
    <scope>NUCLEOTIDE SEQUENCE [LARGE SCALE GENOMIC DNA]</scope>
    <source>
        <strain evidence="4">AA3-22</strain>
    </source>
</reference>
<dbReference type="PANTHER" id="PTHR33495">
    <property type="entry name" value="ANTI-SIGMA FACTOR ANTAGONIST TM_1081-RELATED-RELATED"/>
    <property type="match status" value="1"/>
</dbReference>
<evidence type="ECO:0000313" key="5">
    <source>
        <dbReference type="Proteomes" id="UP000318065"/>
    </source>
</evidence>
<comment type="similarity">
    <text evidence="1 2">Belongs to the anti-sigma-factor antagonist family.</text>
</comment>
<evidence type="ECO:0000259" key="3">
    <source>
        <dbReference type="PROSITE" id="PS50801"/>
    </source>
</evidence>
<dbReference type="GO" id="GO:0043856">
    <property type="term" value="F:anti-sigma factor antagonist activity"/>
    <property type="evidence" value="ECO:0007669"/>
    <property type="project" value="InterPro"/>
</dbReference>
<dbReference type="OrthoDB" id="9793697at2"/>
<proteinExistence type="inferred from homology"/>
<dbReference type="RefSeq" id="WP_143528000.1">
    <property type="nucleotide sequence ID" value="NZ_AP019791.1"/>
</dbReference>
<protein>
    <recommendedName>
        <fullName evidence="2">Anti-sigma factor antagonist</fullName>
    </recommendedName>
</protein>
<dbReference type="PROSITE" id="PS50801">
    <property type="entry name" value="STAS"/>
    <property type="match status" value="1"/>
</dbReference>
<feature type="domain" description="STAS" evidence="3">
    <location>
        <begin position="37"/>
        <end position="133"/>
    </location>
</feature>
<name>A0A510HJA2_9ACTN</name>
<dbReference type="InterPro" id="IPR002645">
    <property type="entry name" value="STAS_dom"/>
</dbReference>
<keyword evidence="5" id="KW-1185">Reference proteome</keyword>
<dbReference type="InterPro" id="IPR003658">
    <property type="entry name" value="Anti-sigma_ant"/>
</dbReference>
<dbReference type="Proteomes" id="UP000318065">
    <property type="component" value="Chromosome"/>
</dbReference>
<gene>
    <name evidence="4" type="ORF">RxyAA322_18420</name>
</gene>
<accession>A0A510HJA2</accession>